<keyword evidence="2" id="KW-0539">Nucleus</keyword>
<dbReference type="OrthoDB" id="5344325at2759"/>
<dbReference type="SUPFAM" id="SSF57701">
    <property type="entry name" value="Zn2/Cys6 DNA-binding domain"/>
    <property type="match status" value="1"/>
</dbReference>
<evidence type="ECO:0000313" key="6">
    <source>
        <dbReference type="Proteomes" id="UP000272025"/>
    </source>
</evidence>
<evidence type="ECO:0000313" key="5">
    <source>
        <dbReference type="EMBL" id="ROT42652.1"/>
    </source>
</evidence>
<keyword evidence="6" id="KW-1185">Reference proteome</keyword>
<organism evidence="5 6">
    <name type="scientific">Sodiomyces alkalinus (strain CBS 110278 / VKM F-3762 / F11)</name>
    <name type="common">Alkaliphilic filamentous fungus</name>
    <dbReference type="NCBI Taxonomy" id="1314773"/>
    <lineage>
        <taxon>Eukaryota</taxon>
        <taxon>Fungi</taxon>
        <taxon>Dikarya</taxon>
        <taxon>Ascomycota</taxon>
        <taxon>Pezizomycotina</taxon>
        <taxon>Sordariomycetes</taxon>
        <taxon>Hypocreomycetidae</taxon>
        <taxon>Glomerellales</taxon>
        <taxon>Plectosphaerellaceae</taxon>
        <taxon>Sodiomyces</taxon>
    </lineage>
</organism>
<dbReference type="CDD" id="cd12148">
    <property type="entry name" value="fungal_TF_MHR"/>
    <property type="match status" value="1"/>
</dbReference>
<dbReference type="GO" id="GO:0008270">
    <property type="term" value="F:zinc ion binding"/>
    <property type="evidence" value="ECO:0007669"/>
    <property type="project" value="InterPro"/>
</dbReference>
<evidence type="ECO:0000256" key="1">
    <source>
        <dbReference type="ARBA" id="ARBA00022723"/>
    </source>
</evidence>
<dbReference type="CDD" id="cd00067">
    <property type="entry name" value="GAL4"/>
    <property type="match status" value="1"/>
</dbReference>
<reference evidence="5 6" key="1">
    <citation type="journal article" date="2018" name="Mol. Ecol.">
        <title>The obligate alkalophilic soda-lake fungus Sodiomyces alkalinus has shifted to a protein diet.</title>
        <authorList>
            <person name="Grum-Grzhimaylo A.A."/>
            <person name="Falkoski D.L."/>
            <person name="van den Heuvel J."/>
            <person name="Valero-Jimenez C.A."/>
            <person name="Min B."/>
            <person name="Choi I.G."/>
            <person name="Lipzen A."/>
            <person name="Daum C.G."/>
            <person name="Aanen D.K."/>
            <person name="Tsang A."/>
            <person name="Henrissat B."/>
            <person name="Bilanenko E.N."/>
            <person name="de Vries R.P."/>
            <person name="van Kan J.A.L."/>
            <person name="Grigoriev I.V."/>
            <person name="Debets A.J.M."/>
        </authorList>
    </citation>
    <scope>NUCLEOTIDE SEQUENCE [LARGE SCALE GENOMIC DNA]</scope>
    <source>
        <strain evidence="5 6">F11</strain>
    </source>
</reference>
<dbReference type="GeneID" id="39575704"/>
<dbReference type="AlphaFoldDB" id="A0A3N2Q7D2"/>
<dbReference type="GO" id="GO:0006351">
    <property type="term" value="P:DNA-templated transcription"/>
    <property type="evidence" value="ECO:0007669"/>
    <property type="project" value="InterPro"/>
</dbReference>
<dbReference type="PANTHER" id="PTHR46910:SF23">
    <property type="entry name" value="THIAMINE REPRESSIBLE GENES REGULATORY PROTEIN THI1"/>
    <property type="match status" value="1"/>
</dbReference>
<feature type="region of interest" description="Disordered" evidence="3">
    <location>
        <begin position="126"/>
        <end position="183"/>
    </location>
</feature>
<proteinExistence type="predicted"/>
<dbReference type="Pfam" id="PF04082">
    <property type="entry name" value="Fungal_trans"/>
    <property type="match status" value="1"/>
</dbReference>
<evidence type="ECO:0000256" key="2">
    <source>
        <dbReference type="ARBA" id="ARBA00023242"/>
    </source>
</evidence>
<dbReference type="PROSITE" id="PS50048">
    <property type="entry name" value="ZN2_CY6_FUNGAL_2"/>
    <property type="match status" value="1"/>
</dbReference>
<accession>A0A3N2Q7D2</accession>
<feature type="compositionally biased region" description="Low complexity" evidence="3">
    <location>
        <begin position="248"/>
        <end position="259"/>
    </location>
</feature>
<sequence>MSQSAAAAKRQQRRIPDALRKRNAKSCDLCRKRRCRCVPSPNSEGCVTCREHNVPCTYTAPRKTRFYGSVDDLSDRYRCLDAIVKGAFPNDPTSTAADLLQLGQRMGYLMPDLAHSDQLGVDELVRAPESSGPTRPSSTTSDSRETGDRTSPGSGPAIPVAGGSGADSVLDAAAPEPDEPHISLIRGPSGIEHYVGPSGSLNFLSQLRRLIISTQVATEEAHTERVSKFTQDHSAQALEADETDDPQDPGVDVPQGVQGTAPGLNAASPAQASGGYGPDDGLSPSALASSIARDFTRMPVVDLDEMLRGFPPDDILEMLIHAYFKNVHDDFPLFHRPTFENEYELYVVQARRYLRMAPITPIAAIQGSRPLPDWGWVGCLHMMMVFGSISNPRIPGIDHYKLRRECIAAARLLLPHFVSKCTLSNVRVLLLLSLFLHNNSERNAAWNLVGAATRISFALGLHRSDMSSAFRPLDREVRKWVFCTLYAFEQFLASSLGRPSGLQEMDVEVIPPREGFLEGGSGMDAKLVSLSLKLQAVLAKTRFMYARPRKLDAGPPLGPAKPTIEDILKSLATWKQEVVRTSFNLPSVKSGVQICGTIDDTEVVGFDELKLSLSWKTRSQLRAVLLLHIQYHHIAIVCTRPVLLREIAAAQKPRAAQDDKMNDDGGNGAASMSPVSDICLYHACQLAYLVLLLDAFQLVNGLSGLDVFYAYAAAMVLILRLLRRPLRPEEAQAPRSRSRSREAEVLVLVKDLVLRVQAVIHRTEKSGSMKRFANVVDAFAECTSETGRQRLGWADSGQAEGQQAWVGGNGGVVTAPGETVAVGVHGQPPGVPGFNPQAGTGTGTGTVAMPLHPEQAMVVRPGPNEAAHLETPTNMWPLSTFGAMGVQLDDGGLCFQSTGNDPGAAPEWGDMETVFATYGIP</sequence>
<feature type="domain" description="Zn(2)-C6 fungal-type" evidence="4">
    <location>
        <begin position="26"/>
        <end position="58"/>
    </location>
</feature>
<dbReference type="RefSeq" id="XP_028470458.1">
    <property type="nucleotide sequence ID" value="XM_028607226.1"/>
</dbReference>
<dbReference type="Gene3D" id="4.10.240.10">
    <property type="entry name" value="Zn(2)-C6 fungal-type DNA-binding domain"/>
    <property type="match status" value="1"/>
</dbReference>
<dbReference type="InterPro" id="IPR007219">
    <property type="entry name" value="XnlR_reg_dom"/>
</dbReference>
<dbReference type="Proteomes" id="UP000272025">
    <property type="component" value="Unassembled WGS sequence"/>
</dbReference>
<dbReference type="InterPro" id="IPR036864">
    <property type="entry name" value="Zn2-C6_fun-type_DNA-bd_sf"/>
</dbReference>
<dbReference type="GO" id="GO:0000981">
    <property type="term" value="F:DNA-binding transcription factor activity, RNA polymerase II-specific"/>
    <property type="evidence" value="ECO:0007669"/>
    <property type="project" value="InterPro"/>
</dbReference>
<feature type="region of interest" description="Disordered" evidence="3">
    <location>
        <begin position="240"/>
        <end position="281"/>
    </location>
</feature>
<evidence type="ECO:0000256" key="3">
    <source>
        <dbReference type="SAM" id="MobiDB-lite"/>
    </source>
</evidence>
<dbReference type="InterPro" id="IPR001138">
    <property type="entry name" value="Zn2Cys6_DnaBD"/>
</dbReference>
<evidence type="ECO:0000259" key="4">
    <source>
        <dbReference type="PROSITE" id="PS50048"/>
    </source>
</evidence>
<keyword evidence="1" id="KW-0479">Metal-binding</keyword>
<protein>
    <recommendedName>
        <fullName evidence="4">Zn(2)-C6 fungal-type domain-containing protein</fullName>
    </recommendedName>
</protein>
<dbReference type="GO" id="GO:0003677">
    <property type="term" value="F:DNA binding"/>
    <property type="evidence" value="ECO:0007669"/>
    <property type="project" value="InterPro"/>
</dbReference>
<name>A0A3N2Q7D2_SODAK</name>
<dbReference type="SMART" id="SM00906">
    <property type="entry name" value="Fungal_trans"/>
    <property type="match status" value="1"/>
</dbReference>
<dbReference type="InterPro" id="IPR050987">
    <property type="entry name" value="AtrR-like"/>
</dbReference>
<dbReference type="STRING" id="1314773.A0A3N2Q7D2"/>
<dbReference type="PROSITE" id="PS00463">
    <property type="entry name" value="ZN2_CY6_FUNGAL_1"/>
    <property type="match status" value="1"/>
</dbReference>
<gene>
    <name evidence="5" type="ORF">SODALDRAFT_20364</name>
</gene>
<dbReference type="PANTHER" id="PTHR46910">
    <property type="entry name" value="TRANSCRIPTION FACTOR PDR1"/>
    <property type="match status" value="1"/>
</dbReference>
<dbReference type="EMBL" id="ML119051">
    <property type="protein sequence ID" value="ROT42652.1"/>
    <property type="molecule type" value="Genomic_DNA"/>
</dbReference>
<feature type="compositionally biased region" description="Low complexity" evidence="3">
    <location>
        <begin position="128"/>
        <end position="141"/>
    </location>
</feature>